<feature type="region of interest" description="Disordered" evidence="1">
    <location>
        <begin position="135"/>
        <end position="287"/>
    </location>
</feature>
<evidence type="ECO:0000313" key="3">
    <source>
        <dbReference type="EMBL" id="KAJ8982786.1"/>
    </source>
</evidence>
<feature type="compositionally biased region" description="Basic and acidic residues" evidence="1">
    <location>
        <begin position="204"/>
        <end position="244"/>
    </location>
</feature>
<evidence type="ECO:0000259" key="2">
    <source>
        <dbReference type="Pfam" id="PF25877"/>
    </source>
</evidence>
<dbReference type="EMBL" id="JAPWTJ010000107">
    <property type="protein sequence ID" value="KAJ8982786.1"/>
    <property type="molecule type" value="Genomic_DNA"/>
</dbReference>
<comment type="caution">
    <text evidence="3">The sequence shown here is derived from an EMBL/GenBank/DDBJ whole genome shotgun (WGS) entry which is preliminary data.</text>
</comment>
<keyword evidence="4" id="KW-1185">Reference proteome</keyword>
<evidence type="ECO:0000313" key="4">
    <source>
        <dbReference type="Proteomes" id="UP001162164"/>
    </source>
</evidence>
<name>A0ABQ9JWS4_9CUCU</name>
<dbReference type="Proteomes" id="UP001162164">
    <property type="component" value="Unassembled WGS sequence"/>
</dbReference>
<dbReference type="InterPro" id="IPR058889">
    <property type="entry name" value="WHD_SOWAHA-C"/>
</dbReference>
<sequence>MASSELTLEEIYSFLKEKGGKVRNRDAVRFFKAYLTNPQTKGSWGLAGSTQVLGCPCPVFSNPGRIFVYSRRSIHSCPPEVEGYCAYEIALANDYQKVVTLKMKTELNSKTFVNTLAHTKTEGDEKSAHFKNKVSPIFRAPLSPPGNYMISSPQKRSKKFHRPPPPPYRSPPPVCTPSPSASLDNVSLGSTLSLNDATPQVPPRKRDAEKARSVVEEKTPRKNSAEADSNADDKQTVSVKERTQKFNRMASVEDELSPRQMKSPDKEKSRTTAGIRENVGNLFGFRA</sequence>
<feature type="compositionally biased region" description="Pro residues" evidence="1">
    <location>
        <begin position="163"/>
        <end position="176"/>
    </location>
</feature>
<gene>
    <name evidence="3" type="ORF">NQ317_018487</name>
</gene>
<feature type="compositionally biased region" description="Polar residues" evidence="1">
    <location>
        <begin position="183"/>
        <end position="198"/>
    </location>
</feature>
<accession>A0ABQ9JWS4</accession>
<proteinExistence type="predicted"/>
<reference evidence="3" key="1">
    <citation type="journal article" date="2023" name="Insect Mol. Biol.">
        <title>Genome sequencing provides insights into the evolution of gene families encoding plant cell wall-degrading enzymes in longhorned beetles.</title>
        <authorList>
            <person name="Shin N.R."/>
            <person name="Okamura Y."/>
            <person name="Kirsch R."/>
            <person name="Pauchet Y."/>
        </authorList>
    </citation>
    <scope>NUCLEOTIDE SEQUENCE</scope>
    <source>
        <strain evidence="3">MMC_N1</strain>
    </source>
</reference>
<protein>
    <recommendedName>
        <fullName evidence="2">SOWAHA-C winged helix-turn-helix domain-containing protein</fullName>
    </recommendedName>
</protein>
<dbReference type="Pfam" id="PF25877">
    <property type="entry name" value="WHD_SOWAH"/>
    <property type="match status" value="1"/>
</dbReference>
<evidence type="ECO:0000256" key="1">
    <source>
        <dbReference type="SAM" id="MobiDB-lite"/>
    </source>
</evidence>
<feature type="domain" description="SOWAHA-C winged helix-turn-helix" evidence="2">
    <location>
        <begin position="5"/>
        <end position="41"/>
    </location>
</feature>
<organism evidence="3 4">
    <name type="scientific">Molorchus minor</name>
    <dbReference type="NCBI Taxonomy" id="1323400"/>
    <lineage>
        <taxon>Eukaryota</taxon>
        <taxon>Metazoa</taxon>
        <taxon>Ecdysozoa</taxon>
        <taxon>Arthropoda</taxon>
        <taxon>Hexapoda</taxon>
        <taxon>Insecta</taxon>
        <taxon>Pterygota</taxon>
        <taxon>Neoptera</taxon>
        <taxon>Endopterygota</taxon>
        <taxon>Coleoptera</taxon>
        <taxon>Polyphaga</taxon>
        <taxon>Cucujiformia</taxon>
        <taxon>Chrysomeloidea</taxon>
        <taxon>Cerambycidae</taxon>
        <taxon>Lamiinae</taxon>
        <taxon>Monochamini</taxon>
        <taxon>Molorchus</taxon>
    </lineage>
</organism>